<accession>A0A8J7KAB4</accession>
<dbReference type="PRINTS" id="PR00080">
    <property type="entry name" value="SDRFAMILY"/>
</dbReference>
<dbReference type="SUPFAM" id="SSF51735">
    <property type="entry name" value="NAD(P)-binding Rossmann-fold domains"/>
    <property type="match status" value="1"/>
</dbReference>
<evidence type="ECO:0000256" key="1">
    <source>
        <dbReference type="ARBA" id="ARBA00006484"/>
    </source>
</evidence>
<dbReference type="RefSeq" id="WP_193953357.1">
    <property type="nucleotide sequence ID" value="NZ_JADEYS010000010.1"/>
</dbReference>
<dbReference type="FunFam" id="3.40.50.720:FF:000173">
    <property type="entry name" value="3-oxoacyl-[acyl-carrier protein] reductase"/>
    <property type="match status" value="1"/>
</dbReference>
<sequence>MNQTTQDSKQVALVTGAAQGLGKAIAQSLFNAGFAVVITDANEAGAAETAREIDATAERVLALKLDVLLKTDFEAALHASIERFGKVSALVNNAAMTPTTPVMEISPEEFDKVVSVNLRGTFFGCQVFGQYFADNGYGRIVNMASLAGQNGGTASGAHYASTKGAILTMTKIFARQLAESKVTVNAVAPGPMDLPSVRELVPAERLEQIINDMIPVKELGNADFVADMVTKLAGPDASFVTGAAWDVNGGIFMR</sequence>
<dbReference type="Pfam" id="PF13561">
    <property type="entry name" value="adh_short_C2"/>
    <property type="match status" value="1"/>
</dbReference>
<dbReference type="PANTHER" id="PTHR43639">
    <property type="entry name" value="OXIDOREDUCTASE, SHORT-CHAIN DEHYDROGENASE/REDUCTASE FAMILY (AFU_ORTHOLOGUE AFUA_5G02870)"/>
    <property type="match status" value="1"/>
</dbReference>
<dbReference type="GO" id="GO:0016491">
    <property type="term" value="F:oxidoreductase activity"/>
    <property type="evidence" value="ECO:0007669"/>
    <property type="project" value="UniProtKB-KW"/>
</dbReference>
<dbReference type="InterPro" id="IPR036291">
    <property type="entry name" value="NAD(P)-bd_dom_sf"/>
</dbReference>
<dbReference type="PRINTS" id="PR00081">
    <property type="entry name" value="GDHRDH"/>
</dbReference>
<evidence type="ECO:0000313" key="3">
    <source>
        <dbReference type="EMBL" id="MBE9397801.1"/>
    </source>
</evidence>
<comment type="similarity">
    <text evidence="1">Belongs to the short-chain dehydrogenases/reductases (SDR) family.</text>
</comment>
<dbReference type="Gene3D" id="3.40.50.720">
    <property type="entry name" value="NAD(P)-binding Rossmann-like Domain"/>
    <property type="match status" value="1"/>
</dbReference>
<organism evidence="3 4">
    <name type="scientific">Pontibacterium sinense</name>
    <dbReference type="NCBI Taxonomy" id="2781979"/>
    <lineage>
        <taxon>Bacteria</taxon>
        <taxon>Pseudomonadati</taxon>
        <taxon>Pseudomonadota</taxon>
        <taxon>Gammaproteobacteria</taxon>
        <taxon>Oceanospirillales</taxon>
        <taxon>Oceanospirillaceae</taxon>
        <taxon>Pontibacterium</taxon>
    </lineage>
</organism>
<dbReference type="EMBL" id="JADEYS010000010">
    <property type="protein sequence ID" value="MBE9397801.1"/>
    <property type="molecule type" value="Genomic_DNA"/>
</dbReference>
<dbReference type="AlphaFoldDB" id="A0A8J7KAB4"/>
<evidence type="ECO:0000256" key="2">
    <source>
        <dbReference type="ARBA" id="ARBA00023002"/>
    </source>
</evidence>
<dbReference type="PANTHER" id="PTHR43639:SF1">
    <property type="entry name" value="SHORT-CHAIN DEHYDROGENASE_REDUCTASE FAMILY PROTEIN"/>
    <property type="match status" value="1"/>
</dbReference>
<dbReference type="InterPro" id="IPR020904">
    <property type="entry name" value="Sc_DH/Rdtase_CS"/>
</dbReference>
<protein>
    <submittedName>
        <fullName evidence="3">SDR family oxidoreductase</fullName>
    </submittedName>
</protein>
<dbReference type="InterPro" id="IPR002347">
    <property type="entry name" value="SDR_fam"/>
</dbReference>
<dbReference type="PROSITE" id="PS00061">
    <property type="entry name" value="ADH_SHORT"/>
    <property type="match status" value="1"/>
</dbReference>
<keyword evidence="2" id="KW-0560">Oxidoreductase</keyword>
<name>A0A8J7KAB4_9GAMM</name>
<gene>
    <name evidence="3" type="ORF">IOQ59_11085</name>
</gene>
<comment type="caution">
    <text evidence="3">The sequence shown here is derived from an EMBL/GenBank/DDBJ whole genome shotgun (WGS) entry which is preliminary data.</text>
</comment>
<keyword evidence="4" id="KW-1185">Reference proteome</keyword>
<dbReference type="Proteomes" id="UP000640333">
    <property type="component" value="Unassembled WGS sequence"/>
</dbReference>
<evidence type="ECO:0000313" key="4">
    <source>
        <dbReference type="Proteomes" id="UP000640333"/>
    </source>
</evidence>
<proteinExistence type="inferred from homology"/>
<reference evidence="3" key="1">
    <citation type="submission" date="2020-10" db="EMBL/GenBank/DDBJ databases">
        <title>Bacterium isolated from coastal waters sediment.</title>
        <authorList>
            <person name="Chen R.-J."/>
            <person name="Lu D.-C."/>
            <person name="Zhu K.-L."/>
            <person name="Du Z.-J."/>
        </authorList>
    </citation>
    <scope>NUCLEOTIDE SEQUENCE</scope>
    <source>
        <strain evidence="3">N1Y112</strain>
    </source>
</reference>